<dbReference type="PANTHER" id="PTHR11904:SF9">
    <property type="entry name" value="PURINE NUCLEOSIDE PHOSPHORYLASE-RELATED"/>
    <property type="match status" value="1"/>
</dbReference>
<dbReference type="HOGENOM" id="CLU_054456_1_0_0"/>
<comment type="pathway">
    <text evidence="1 5">Purine metabolism; purine nucleoside salvage.</text>
</comment>
<dbReference type="STRING" id="575540.Isop_1489"/>
<dbReference type="PIRSF" id="PIRSF000477">
    <property type="entry name" value="PurNPase"/>
    <property type="match status" value="1"/>
</dbReference>
<dbReference type="CDD" id="cd09009">
    <property type="entry name" value="PNP-EcPNPII_like"/>
    <property type="match status" value="1"/>
</dbReference>
<comment type="similarity">
    <text evidence="2 5">Belongs to the PNP/MTAP phosphorylase family.</text>
</comment>
<feature type="binding site" evidence="6">
    <location>
        <position position="206"/>
    </location>
    <ligand>
        <name>a purine D-ribonucleoside</name>
        <dbReference type="ChEBI" id="CHEBI:142355"/>
    </ligand>
</feature>
<feature type="binding site" evidence="6">
    <location>
        <position position="74"/>
    </location>
    <ligand>
        <name>phosphate</name>
        <dbReference type="ChEBI" id="CHEBI:43474"/>
    </ligand>
</feature>
<dbReference type="Gene3D" id="3.40.50.1580">
    <property type="entry name" value="Nucleoside phosphorylase domain"/>
    <property type="match status" value="1"/>
</dbReference>
<evidence type="ECO:0000256" key="5">
    <source>
        <dbReference type="PIRNR" id="PIRNR000477"/>
    </source>
</evidence>
<keyword evidence="3 5" id="KW-0328">Glycosyltransferase</keyword>
<evidence type="ECO:0000256" key="2">
    <source>
        <dbReference type="ARBA" id="ARBA00006751"/>
    </source>
</evidence>
<feature type="domain" description="Nucleoside phosphorylase" evidence="7">
    <location>
        <begin position="37"/>
        <end position="279"/>
    </location>
</feature>
<dbReference type="AlphaFoldDB" id="E8QYT7"/>
<dbReference type="InterPro" id="IPR000845">
    <property type="entry name" value="Nucleoside_phosphorylase_d"/>
</dbReference>
<sequence>MSAASPSLSLTMSQSYDQARVAADWLCERLGHRAPQVAMILGSGLGDLTALLGDPLKVAYSEIPYLPRPGVAGHAGTLWRGVLAGVDTLIFQGRFHYYEGHDLATVTLPVRIVRCLEIPTLILTAAVGGIRDDLRPGALVLLHDHLNLLGENPLRGPNDERHGPRFPDLSAVYSARLRQLVRASADELGLTVTEGVYACFPGPSYETPAEVRMARALGADVVGMSTVPEAIVAGHAGLDVLAIAVVTNAAAGLGEPLNHDDVLEESRKAVAHLGRLLIHSLPRLASPPDNPA</sequence>
<organism evidence="8 9">
    <name type="scientific">Isosphaera pallida (strain ATCC 43644 / DSM 9630 / IS1B)</name>
    <dbReference type="NCBI Taxonomy" id="575540"/>
    <lineage>
        <taxon>Bacteria</taxon>
        <taxon>Pseudomonadati</taxon>
        <taxon>Planctomycetota</taxon>
        <taxon>Planctomycetia</taxon>
        <taxon>Isosphaerales</taxon>
        <taxon>Isosphaeraceae</taxon>
        <taxon>Isosphaera</taxon>
    </lineage>
</organism>
<evidence type="ECO:0000259" key="7">
    <source>
        <dbReference type="Pfam" id="PF01048"/>
    </source>
</evidence>
<feature type="binding site" evidence="6">
    <location>
        <position position="225"/>
    </location>
    <ligand>
        <name>phosphate</name>
        <dbReference type="ChEBI" id="CHEBI:43474"/>
    </ligand>
</feature>
<evidence type="ECO:0000256" key="6">
    <source>
        <dbReference type="PIRSR" id="PIRSR000477-2"/>
    </source>
</evidence>
<evidence type="ECO:0000313" key="9">
    <source>
        <dbReference type="Proteomes" id="UP000008631"/>
    </source>
</evidence>
<evidence type="ECO:0000256" key="3">
    <source>
        <dbReference type="ARBA" id="ARBA00022676"/>
    </source>
</evidence>
<dbReference type="EC" id="2.4.2.1" evidence="5"/>
<keyword evidence="4 5" id="KW-0808">Transferase</keyword>
<feature type="binding site" evidence="6">
    <location>
        <position position="43"/>
    </location>
    <ligand>
        <name>phosphate</name>
        <dbReference type="ChEBI" id="CHEBI:43474"/>
    </ligand>
</feature>
<dbReference type="KEGG" id="ipa:Isop_1489"/>
<dbReference type="NCBIfam" id="TIGR01697">
    <property type="entry name" value="PNPH-PUNA-XAPA"/>
    <property type="match status" value="1"/>
</dbReference>
<proteinExistence type="inferred from homology"/>
<dbReference type="Pfam" id="PF01048">
    <property type="entry name" value="PNP_UDP_1"/>
    <property type="match status" value="1"/>
</dbReference>
<keyword evidence="9" id="KW-1185">Reference proteome</keyword>
<comment type="function">
    <text evidence="5">The purine nucleoside phosphorylases catalyze the phosphorolytic breakdown of the N-glycosidic bond in the beta-(deoxy)ribonucleoside molecules, with the formation of the corresponding free purine bases and pentose-1-phosphate.</text>
</comment>
<evidence type="ECO:0000256" key="1">
    <source>
        <dbReference type="ARBA" id="ARBA00005058"/>
    </source>
</evidence>
<dbReference type="GO" id="GO:0009116">
    <property type="term" value="P:nucleoside metabolic process"/>
    <property type="evidence" value="ECO:0007669"/>
    <property type="project" value="InterPro"/>
</dbReference>
<gene>
    <name evidence="8" type="ordered locus">Isop_1489</name>
</gene>
<feature type="binding site" evidence="6">
    <location>
        <position position="126"/>
    </location>
    <ligand>
        <name>phosphate</name>
        <dbReference type="ChEBI" id="CHEBI:43474"/>
    </ligand>
</feature>
<dbReference type="RefSeq" id="WP_013564362.1">
    <property type="nucleotide sequence ID" value="NC_014962.1"/>
</dbReference>
<dbReference type="Proteomes" id="UP000008631">
    <property type="component" value="Chromosome"/>
</dbReference>
<dbReference type="eggNOG" id="COG0005">
    <property type="taxonomic scope" value="Bacteria"/>
</dbReference>
<dbReference type="GO" id="GO:0004731">
    <property type="term" value="F:purine-nucleoside phosphorylase activity"/>
    <property type="evidence" value="ECO:0007669"/>
    <property type="project" value="UniProtKB-EC"/>
</dbReference>
<dbReference type="InParanoid" id="E8QYT7"/>
<name>E8QYT7_ISOPI</name>
<feature type="binding site" evidence="6">
    <location>
        <begin position="94"/>
        <end position="96"/>
    </location>
    <ligand>
        <name>phosphate</name>
        <dbReference type="ChEBI" id="CHEBI:43474"/>
    </ligand>
</feature>
<protein>
    <recommendedName>
        <fullName evidence="5">Purine nucleoside phosphorylase</fullName>
        <ecNumber evidence="5">2.4.2.1</ecNumber>
    </recommendedName>
    <alternativeName>
        <fullName evidence="5">Inosine-guanosine phosphorylase</fullName>
    </alternativeName>
</protein>
<dbReference type="NCBIfam" id="NF006054">
    <property type="entry name" value="PRK08202.1"/>
    <property type="match status" value="1"/>
</dbReference>
<evidence type="ECO:0000256" key="4">
    <source>
        <dbReference type="ARBA" id="ARBA00022679"/>
    </source>
</evidence>
<dbReference type="PANTHER" id="PTHR11904">
    <property type="entry name" value="METHYLTHIOADENOSINE/PURINE NUCLEOSIDE PHOSPHORYLASE"/>
    <property type="match status" value="1"/>
</dbReference>
<reference evidence="8 9" key="1">
    <citation type="journal article" date="2011" name="Stand. Genomic Sci.">
        <title>Complete genome sequence of Isosphaera pallida type strain (IS1B).</title>
        <authorList>
            <consortium name="US DOE Joint Genome Institute (JGI-PGF)"/>
            <person name="Goker M."/>
            <person name="Cleland D."/>
            <person name="Saunders E."/>
            <person name="Lapidus A."/>
            <person name="Nolan M."/>
            <person name="Lucas S."/>
            <person name="Hammon N."/>
            <person name="Deshpande S."/>
            <person name="Cheng J.F."/>
            <person name="Tapia R."/>
            <person name="Han C."/>
            <person name="Goodwin L."/>
            <person name="Pitluck S."/>
            <person name="Liolios K."/>
            <person name="Pagani I."/>
            <person name="Ivanova N."/>
            <person name="Mavromatis K."/>
            <person name="Pati A."/>
            <person name="Chen A."/>
            <person name="Palaniappan K."/>
            <person name="Land M."/>
            <person name="Hauser L."/>
            <person name="Chang Y.J."/>
            <person name="Jeffries C.D."/>
            <person name="Detter J.C."/>
            <person name="Beck B."/>
            <person name="Woyke T."/>
            <person name="Bristow J."/>
            <person name="Eisen J.A."/>
            <person name="Markowitz V."/>
            <person name="Hugenholtz P."/>
            <person name="Kyrpides N.C."/>
            <person name="Klenk H.P."/>
        </authorList>
    </citation>
    <scope>NUCLEOTIDE SEQUENCE [LARGE SCALE GENOMIC DNA]</scope>
    <source>
        <strain evidence="9">ATCC 43644 / DSM 9630 / IS1B</strain>
    </source>
</reference>
<dbReference type="EMBL" id="CP002353">
    <property type="protein sequence ID" value="ADV62074.1"/>
    <property type="molecule type" value="Genomic_DNA"/>
</dbReference>
<feature type="binding site" evidence="6">
    <location>
        <position position="248"/>
    </location>
    <ligand>
        <name>a purine D-ribonucleoside</name>
        <dbReference type="ChEBI" id="CHEBI:142355"/>
    </ligand>
</feature>
<dbReference type="GO" id="GO:0005737">
    <property type="term" value="C:cytoplasm"/>
    <property type="evidence" value="ECO:0007669"/>
    <property type="project" value="TreeGrafter"/>
</dbReference>
<dbReference type="InterPro" id="IPR011268">
    <property type="entry name" value="Purine_phosphorylase"/>
</dbReference>
<dbReference type="SUPFAM" id="SSF53167">
    <property type="entry name" value="Purine and uridine phosphorylases"/>
    <property type="match status" value="1"/>
</dbReference>
<dbReference type="UniPathway" id="UPA00606"/>
<evidence type="ECO:0000313" key="8">
    <source>
        <dbReference type="EMBL" id="ADV62074.1"/>
    </source>
</evidence>
<dbReference type="InterPro" id="IPR035994">
    <property type="entry name" value="Nucleoside_phosphorylase_sf"/>
</dbReference>
<accession>E8QYT7</accession>